<feature type="domain" description="Aminoglycoside phosphotransferase" evidence="1">
    <location>
        <begin position="33"/>
        <end position="260"/>
    </location>
</feature>
<dbReference type="SUPFAM" id="SSF56112">
    <property type="entry name" value="Protein kinase-like (PK-like)"/>
    <property type="match status" value="1"/>
</dbReference>
<dbReference type="RefSeq" id="WP_284364137.1">
    <property type="nucleotide sequence ID" value="NZ_BSNI01000002.1"/>
</dbReference>
<dbReference type="PANTHER" id="PTHR21310:SF42">
    <property type="entry name" value="BIFUNCTIONAL AAC_APH"/>
    <property type="match status" value="1"/>
</dbReference>
<proteinExistence type="predicted"/>
<protein>
    <submittedName>
        <fullName evidence="2">Phosphotransferase</fullName>
    </submittedName>
</protein>
<dbReference type="PANTHER" id="PTHR21310">
    <property type="entry name" value="AMINOGLYCOSIDE PHOSPHOTRANSFERASE-RELATED-RELATED"/>
    <property type="match status" value="1"/>
</dbReference>
<evidence type="ECO:0000313" key="3">
    <source>
        <dbReference type="Proteomes" id="UP001161405"/>
    </source>
</evidence>
<dbReference type="InterPro" id="IPR051678">
    <property type="entry name" value="AGP_Transferase"/>
</dbReference>
<name>A0ABQ5UUU9_9HYPH</name>
<dbReference type="Proteomes" id="UP001161405">
    <property type="component" value="Unassembled WGS sequence"/>
</dbReference>
<dbReference type="InterPro" id="IPR011009">
    <property type="entry name" value="Kinase-like_dom_sf"/>
</dbReference>
<evidence type="ECO:0000259" key="1">
    <source>
        <dbReference type="Pfam" id="PF01636"/>
    </source>
</evidence>
<reference evidence="2" key="1">
    <citation type="journal article" date="2014" name="Int. J. Syst. Evol. Microbiol.">
        <title>Complete genome of a new Firmicutes species belonging to the dominant human colonic microbiota ('Ruminococcus bicirculans') reveals two chromosomes and a selective capacity to utilize plant glucans.</title>
        <authorList>
            <consortium name="NISC Comparative Sequencing Program"/>
            <person name="Wegmann U."/>
            <person name="Louis P."/>
            <person name="Goesmann A."/>
            <person name="Henrissat B."/>
            <person name="Duncan S.H."/>
            <person name="Flint H.J."/>
        </authorList>
    </citation>
    <scope>NUCLEOTIDE SEQUENCE</scope>
    <source>
        <strain evidence="2">NBRC 107169</strain>
    </source>
</reference>
<organism evidence="2 3">
    <name type="scientific">Maritalea porphyrae</name>
    <dbReference type="NCBI Taxonomy" id="880732"/>
    <lineage>
        <taxon>Bacteria</taxon>
        <taxon>Pseudomonadati</taxon>
        <taxon>Pseudomonadota</taxon>
        <taxon>Alphaproteobacteria</taxon>
        <taxon>Hyphomicrobiales</taxon>
        <taxon>Devosiaceae</taxon>
        <taxon>Maritalea</taxon>
    </lineage>
</organism>
<dbReference type="Gene3D" id="3.30.200.20">
    <property type="entry name" value="Phosphorylase Kinase, domain 1"/>
    <property type="match status" value="1"/>
</dbReference>
<dbReference type="Pfam" id="PF01636">
    <property type="entry name" value="APH"/>
    <property type="match status" value="1"/>
</dbReference>
<reference evidence="2" key="2">
    <citation type="submission" date="2023-01" db="EMBL/GenBank/DDBJ databases">
        <title>Draft genome sequence of Maritalea porphyrae strain NBRC 107169.</title>
        <authorList>
            <person name="Sun Q."/>
            <person name="Mori K."/>
        </authorList>
    </citation>
    <scope>NUCLEOTIDE SEQUENCE</scope>
    <source>
        <strain evidence="2">NBRC 107169</strain>
    </source>
</reference>
<gene>
    <name evidence="2" type="ORF">GCM10007879_20010</name>
</gene>
<sequence>MSTGLGTAFDEVGIKSAIASRWPKYSSYELKRVVSGGTENAMYRLGNELVVRVPLHDHAANALKREVAILQCVRLRALNVPKIVEFDAGSKSSMPIAIYEWMQGSDYFTNPPLDPVQSAELLASFIAELRSNEPDHGFLGENSDHKRGIPLIEKTEITRKSVFEIADEFDREVLLGIWDDATKAAPHDGMPSWFHGDLHAGNLITNGGILTGVIDFGLAAVGDPAADLPPAWWLFEGEARAKFKKSLGVGEDEWRRGRGWALHNAVIAYAYYRDKEKAELTKMSRDAIVRLTEETD</sequence>
<dbReference type="InterPro" id="IPR002575">
    <property type="entry name" value="Aminoglycoside_PTrfase"/>
</dbReference>
<dbReference type="Gene3D" id="3.90.1200.10">
    <property type="match status" value="1"/>
</dbReference>
<keyword evidence="3" id="KW-1185">Reference proteome</keyword>
<accession>A0ABQ5UUU9</accession>
<dbReference type="EMBL" id="BSNI01000002">
    <property type="protein sequence ID" value="GLQ17752.1"/>
    <property type="molecule type" value="Genomic_DNA"/>
</dbReference>
<evidence type="ECO:0000313" key="2">
    <source>
        <dbReference type="EMBL" id="GLQ17752.1"/>
    </source>
</evidence>
<comment type="caution">
    <text evidence="2">The sequence shown here is derived from an EMBL/GenBank/DDBJ whole genome shotgun (WGS) entry which is preliminary data.</text>
</comment>